<keyword evidence="3" id="KW-1185">Reference proteome</keyword>
<sequence length="245" mass="26931">MKKHLFSLIELLVVVAIIGILASLLLPTLKSARETAKQAQCMSGIRNLNTAMTMFRDDYDGYIAHTWFNDNRFQNTDWNIGVDQYFGGSAPIESYGQAQFGNKGASPGWWACPTTIENTGNYYTVDYGISAGGPDRSWMGYKATVVSKPSDEILLSDVFHMNGRITEGRSLLRTGHSYDLQTSGASGNDFKHGRTSSNYAFIDGHVESIKWLPEGAFVGQFMQSLYALPTNNLGSGNHGSPTYTP</sequence>
<evidence type="ECO:0000313" key="2">
    <source>
        <dbReference type="EMBL" id="WDE96439.1"/>
    </source>
</evidence>
<dbReference type="Gene3D" id="3.30.700.10">
    <property type="entry name" value="Glycoprotein, Type 4 Pilin"/>
    <property type="match status" value="1"/>
</dbReference>
<protein>
    <submittedName>
        <fullName evidence="2">Type II secretion system protein</fullName>
    </submittedName>
</protein>
<gene>
    <name evidence="2" type="ORF">PQO03_00480</name>
</gene>
<dbReference type="PANTHER" id="PTHR30093">
    <property type="entry name" value="GENERAL SECRETION PATHWAY PROTEIN G"/>
    <property type="match status" value="1"/>
</dbReference>
<dbReference type="EMBL" id="CP117811">
    <property type="protein sequence ID" value="WDE96439.1"/>
    <property type="molecule type" value="Genomic_DNA"/>
</dbReference>
<name>A0ABY7VRT1_9BACT</name>
<organism evidence="2 3">
    <name type="scientific">Lentisphaera profundi</name>
    <dbReference type="NCBI Taxonomy" id="1658616"/>
    <lineage>
        <taxon>Bacteria</taxon>
        <taxon>Pseudomonadati</taxon>
        <taxon>Lentisphaerota</taxon>
        <taxon>Lentisphaeria</taxon>
        <taxon>Lentisphaerales</taxon>
        <taxon>Lentisphaeraceae</taxon>
        <taxon>Lentisphaera</taxon>
    </lineage>
</organism>
<reference evidence="2 3" key="1">
    <citation type="submission" date="2023-02" db="EMBL/GenBank/DDBJ databases">
        <title>Genome sequence of Lentisphaera profundi SAORIC-696.</title>
        <authorList>
            <person name="Kim e."/>
            <person name="Cho J.-C."/>
            <person name="Choi A."/>
            <person name="Kang I."/>
        </authorList>
    </citation>
    <scope>NUCLEOTIDE SEQUENCE [LARGE SCALE GENOMIC DNA]</scope>
    <source>
        <strain evidence="2 3">SAORIC-696</strain>
    </source>
</reference>
<dbReference type="RefSeq" id="WP_274150505.1">
    <property type="nucleotide sequence ID" value="NZ_CP117811.1"/>
</dbReference>
<dbReference type="InterPro" id="IPR012902">
    <property type="entry name" value="N_methyl_site"/>
</dbReference>
<dbReference type="Proteomes" id="UP001214250">
    <property type="component" value="Chromosome 1"/>
</dbReference>
<proteinExistence type="predicted"/>
<dbReference type="SUPFAM" id="SSF54523">
    <property type="entry name" value="Pili subunits"/>
    <property type="match status" value="1"/>
</dbReference>
<dbReference type="InterPro" id="IPR000983">
    <property type="entry name" value="Bac_GSPG_pilin"/>
</dbReference>
<evidence type="ECO:0000256" key="1">
    <source>
        <dbReference type="ARBA" id="ARBA00022481"/>
    </source>
</evidence>
<accession>A0ABY7VRT1</accession>
<dbReference type="InterPro" id="IPR045584">
    <property type="entry name" value="Pilin-like"/>
</dbReference>
<keyword evidence="1" id="KW-0488">Methylation</keyword>
<dbReference type="PRINTS" id="PR00813">
    <property type="entry name" value="BCTERIALGSPG"/>
</dbReference>
<dbReference type="NCBIfam" id="TIGR02532">
    <property type="entry name" value="IV_pilin_GFxxxE"/>
    <property type="match status" value="1"/>
</dbReference>
<evidence type="ECO:0000313" key="3">
    <source>
        <dbReference type="Proteomes" id="UP001214250"/>
    </source>
</evidence>